<protein>
    <recommendedName>
        <fullName evidence="1">Organic solvent tolerance-like N-terminal domain-containing protein</fullName>
    </recommendedName>
</protein>
<keyword evidence="3" id="KW-1185">Reference proteome</keyword>
<dbReference type="Gene3D" id="2.60.450.10">
    <property type="entry name" value="Lipopolysaccharide (LPS) transport protein A like domain"/>
    <property type="match status" value="3"/>
</dbReference>
<gene>
    <name evidence="2" type="ORF">GXP67_13105</name>
</gene>
<feature type="domain" description="Organic solvent tolerance-like N-terminal" evidence="1">
    <location>
        <begin position="25"/>
        <end position="182"/>
    </location>
</feature>
<proteinExistence type="predicted"/>
<organism evidence="2 3">
    <name type="scientific">Rhodocytophaga rosea</name>
    <dbReference type="NCBI Taxonomy" id="2704465"/>
    <lineage>
        <taxon>Bacteria</taxon>
        <taxon>Pseudomonadati</taxon>
        <taxon>Bacteroidota</taxon>
        <taxon>Cytophagia</taxon>
        <taxon>Cytophagales</taxon>
        <taxon>Rhodocytophagaceae</taxon>
        <taxon>Rhodocytophaga</taxon>
    </lineage>
</organism>
<dbReference type="RefSeq" id="WP_162443527.1">
    <property type="nucleotide sequence ID" value="NZ_CP048222.1"/>
</dbReference>
<dbReference type="InterPro" id="IPR005653">
    <property type="entry name" value="OstA-like_N"/>
</dbReference>
<reference evidence="2 3" key="1">
    <citation type="submission" date="2020-01" db="EMBL/GenBank/DDBJ databases">
        <authorList>
            <person name="Kim M.K."/>
        </authorList>
    </citation>
    <scope>NUCLEOTIDE SEQUENCE [LARGE SCALE GENOMIC DNA]</scope>
    <source>
        <strain evidence="2 3">172606-1</strain>
    </source>
</reference>
<dbReference type="Proteomes" id="UP000480178">
    <property type="component" value="Chromosome"/>
</dbReference>
<dbReference type="Pfam" id="PF13100">
    <property type="entry name" value="OstA_2"/>
    <property type="match status" value="1"/>
</dbReference>
<evidence type="ECO:0000259" key="1">
    <source>
        <dbReference type="Pfam" id="PF13100"/>
    </source>
</evidence>
<name>A0A6C0GHL8_9BACT</name>
<accession>A0A6C0GHL8</accession>
<dbReference type="EMBL" id="CP048222">
    <property type="protein sequence ID" value="QHT67498.1"/>
    <property type="molecule type" value="Genomic_DNA"/>
</dbReference>
<sequence length="508" mass="57514">MRILRVIAIIIFTFIGGYQVFAQTEDKVHLDQADSLIMVKLNGKELRKVVGNVVFRQKGTVLYCDSAYQDVVANALETFGHVRIVQGDSVTITGNKGYYDGNTKQAKMRGNVVLVDKTMTLYTEQLDYDMNASLAYYFGGGRIIDGDNILTSQKGYYDTRTKLFSFKEVVKLVNPQYTLDSDTLQYSSTSKIAYFKGPTDITGKTGNKLFTTDGQYNTISQSSNFTARTTIDYDKYTLTGDSVYYDKQNEYGLARRNVVLFAKEDSTIVEGDIARYNGTTGISKVYGNAVMKNIVSGDTLYLTADTLVSVDDTVNRTRRLFAYHHVKIFKSDLQGKCDSLLYNFTDSTIYFFRDPVLWSTGNQMLADSIHIQMANNKLDKMFLKTNAFVISEDTLLNYNQLKGRSMTAYFNKDSKMDRVFVDGNAESLYFALGEGDTLLMGMNKMECAKMLIRFTENKVSTIRAITAPDAVFIPPHEIEEPARRLKGFAWRKEERPVRADVLVRNKEE</sequence>
<evidence type="ECO:0000313" key="3">
    <source>
        <dbReference type="Proteomes" id="UP000480178"/>
    </source>
</evidence>
<dbReference type="AlphaFoldDB" id="A0A6C0GHL8"/>
<evidence type="ECO:0000313" key="2">
    <source>
        <dbReference type="EMBL" id="QHT67498.1"/>
    </source>
</evidence>
<dbReference type="KEGG" id="rhoz:GXP67_13105"/>